<dbReference type="InterPro" id="IPR029058">
    <property type="entry name" value="AB_hydrolase_fold"/>
</dbReference>
<reference evidence="2" key="1">
    <citation type="submission" date="2022-05" db="EMBL/GenBank/DDBJ databases">
        <title>An RpoN-dependent PEP-CTERM gene is involved in floc formation of an Aquincola tertiaricarbonis strain.</title>
        <authorList>
            <person name="Qiu D."/>
            <person name="Xia M."/>
        </authorList>
    </citation>
    <scope>NUCLEOTIDE SEQUENCE</scope>
    <source>
        <strain evidence="2">RN12</strain>
    </source>
</reference>
<organism evidence="2 3">
    <name type="scientific">Aquincola tertiaricarbonis</name>
    <dbReference type="NCBI Taxonomy" id="391953"/>
    <lineage>
        <taxon>Bacteria</taxon>
        <taxon>Pseudomonadati</taxon>
        <taxon>Pseudomonadota</taxon>
        <taxon>Betaproteobacteria</taxon>
        <taxon>Burkholderiales</taxon>
        <taxon>Sphaerotilaceae</taxon>
        <taxon>Aquincola</taxon>
    </lineage>
</organism>
<dbReference type="RefSeq" id="WP_250199005.1">
    <property type="nucleotide sequence ID" value="NZ_CP097636.1"/>
</dbReference>
<keyword evidence="1" id="KW-0732">Signal</keyword>
<feature type="signal peptide" evidence="1">
    <location>
        <begin position="1"/>
        <end position="37"/>
    </location>
</feature>
<evidence type="ECO:0000313" key="2">
    <source>
        <dbReference type="EMBL" id="URI10802.1"/>
    </source>
</evidence>
<protein>
    <submittedName>
        <fullName evidence="2">Depolymerase</fullName>
    </submittedName>
</protein>
<name>A0ABY4SF96_AQUTE</name>
<keyword evidence="3" id="KW-1185">Reference proteome</keyword>
<dbReference type="SUPFAM" id="SSF53474">
    <property type="entry name" value="alpha/beta-Hydrolases"/>
    <property type="match status" value="1"/>
</dbReference>
<proteinExistence type="predicted"/>
<dbReference type="Gene3D" id="3.40.50.1820">
    <property type="entry name" value="alpha/beta hydrolase"/>
    <property type="match status" value="2"/>
</dbReference>
<gene>
    <name evidence="2" type="ORF">MW290_17625</name>
</gene>
<evidence type="ECO:0000256" key="1">
    <source>
        <dbReference type="SAM" id="SignalP"/>
    </source>
</evidence>
<dbReference type="PANTHER" id="PTHR42972">
    <property type="entry name" value="TOL-PAL SYSTEM PROTEIN TOLB"/>
    <property type="match status" value="1"/>
</dbReference>
<sequence>MLHRNNLIAPLPARWRRLAWLACLLACLVLAAQAAQAADELPVLHADADRTTVSGLSSGGFMAVQYGVAFSASVRGVGVIAGGPYLCAWLPGNGGVEGCMSGTPLGSASWGAALVQSALGQADPAAGVAAQRIYLFSGTHDETVKPPVMAATRDFYVAAGVPPTRLQWVGRLPAGHAFLAPDFGGACGSNGPPYIERCTVRGQPYDQPKAVLQHLQGRLRPAAEPLSATVRPFDQRAFGNEASGLDATGFVYVPQACQPQGRGCAVHVVFHGCRQGAAVVGSDVYKSAGYNRWADSNRLVVLYPQAVATQVPFNPKGCWDWWGYTSPVFATRSGVQLSAIRAMVERLTQP</sequence>
<dbReference type="Proteomes" id="UP001056201">
    <property type="component" value="Chromosome 2"/>
</dbReference>
<accession>A0ABY4SF96</accession>
<evidence type="ECO:0000313" key="3">
    <source>
        <dbReference type="Proteomes" id="UP001056201"/>
    </source>
</evidence>
<feature type="chain" id="PRO_5045700382" evidence="1">
    <location>
        <begin position="38"/>
        <end position="350"/>
    </location>
</feature>
<dbReference type="PANTHER" id="PTHR42972:SF8">
    <property type="entry name" value="POLYHYDROXYBUTYRATE DEPOLYMERASE"/>
    <property type="match status" value="1"/>
</dbReference>
<dbReference type="EMBL" id="CP097636">
    <property type="protein sequence ID" value="URI10802.1"/>
    <property type="molecule type" value="Genomic_DNA"/>
</dbReference>